<dbReference type="Pfam" id="PF13501">
    <property type="entry name" value="SoxY"/>
    <property type="match status" value="1"/>
</dbReference>
<comment type="caution">
    <text evidence="2">The sequence shown here is derived from an EMBL/GenBank/DDBJ whole genome shotgun (WGS) entry which is preliminary data.</text>
</comment>
<name>A0A1F6VB49_9PROT</name>
<accession>A0A1F6VB49</accession>
<dbReference type="InterPro" id="IPR006311">
    <property type="entry name" value="TAT_signal"/>
</dbReference>
<proteinExistence type="predicted"/>
<reference evidence="2 3" key="1">
    <citation type="journal article" date="2016" name="Nat. Commun.">
        <title>Thousands of microbial genomes shed light on interconnected biogeochemical processes in an aquifer system.</title>
        <authorList>
            <person name="Anantharaman K."/>
            <person name="Brown C.T."/>
            <person name="Hug L.A."/>
            <person name="Sharon I."/>
            <person name="Castelle C.J."/>
            <person name="Probst A.J."/>
            <person name="Thomas B.C."/>
            <person name="Singh A."/>
            <person name="Wilkins M.J."/>
            <person name="Karaoz U."/>
            <person name="Brodie E.L."/>
            <person name="Williams K.H."/>
            <person name="Hubbard S.S."/>
            <person name="Banfield J.F."/>
        </authorList>
    </citation>
    <scope>NUCLEOTIDE SEQUENCE [LARGE SCALE GENOMIC DNA]</scope>
</reference>
<dbReference type="InterPro" id="IPR016568">
    <property type="entry name" value="Sulphur_oxidation_SoxY"/>
</dbReference>
<gene>
    <name evidence="2" type="ORF">A2W18_02425</name>
</gene>
<sequence>MHFHRRIILKGLIAAAAGSIVAALGLLKPRSATAAEWPRDAYGATTVAEALRNLYGTSETVESSAVKIRAPARMVSGAVVPISISTDLRDVRAISIMIEKNAPPLAAHLNVGGGVAFFAVNVKMASTSDVHAVVNANGTLYVAKQTIEVAAGA</sequence>
<feature type="domain" description="Ig-like SoxY" evidence="1">
    <location>
        <begin position="52"/>
        <end position="152"/>
    </location>
</feature>
<dbReference type="InterPro" id="IPR038162">
    <property type="entry name" value="SoxY_sf"/>
</dbReference>
<evidence type="ECO:0000259" key="1">
    <source>
        <dbReference type="Pfam" id="PF13501"/>
    </source>
</evidence>
<dbReference type="PIRSF" id="PIRSF010312">
    <property type="entry name" value="Sulphur_oxidation_SoxY"/>
    <property type="match status" value="1"/>
</dbReference>
<dbReference type="AlphaFoldDB" id="A0A1F6VB49"/>
<dbReference type="PROSITE" id="PS51318">
    <property type="entry name" value="TAT"/>
    <property type="match status" value="1"/>
</dbReference>
<protein>
    <recommendedName>
        <fullName evidence="1">Ig-like SoxY domain-containing protein</fullName>
    </recommendedName>
</protein>
<evidence type="ECO:0000313" key="2">
    <source>
        <dbReference type="EMBL" id="OGI66870.1"/>
    </source>
</evidence>
<evidence type="ECO:0000313" key="3">
    <source>
        <dbReference type="Proteomes" id="UP000179076"/>
    </source>
</evidence>
<organism evidence="2 3">
    <name type="scientific">Candidatus Muproteobacteria bacterium RBG_16_60_9</name>
    <dbReference type="NCBI Taxonomy" id="1817755"/>
    <lineage>
        <taxon>Bacteria</taxon>
        <taxon>Pseudomonadati</taxon>
        <taxon>Pseudomonadota</taxon>
        <taxon>Candidatus Muproteobacteria</taxon>
    </lineage>
</organism>
<dbReference type="Gene3D" id="2.60.40.2470">
    <property type="entry name" value="SoxY domain"/>
    <property type="match status" value="1"/>
</dbReference>
<dbReference type="InterPro" id="IPR032711">
    <property type="entry name" value="SoxY"/>
</dbReference>
<dbReference type="Proteomes" id="UP000179076">
    <property type="component" value="Unassembled WGS sequence"/>
</dbReference>
<dbReference type="EMBL" id="MFSP01000075">
    <property type="protein sequence ID" value="OGI66870.1"/>
    <property type="molecule type" value="Genomic_DNA"/>
</dbReference>